<keyword evidence="3" id="KW-1185">Reference proteome</keyword>
<proteinExistence type="predicted"/>
<evidence type="ECO:0000313" key="2">
    <source>
        <dbReference type="EMBL" id="KAJ8417032.1"/>
    </source>
</evidence>
<sequence>MADGHSDRPSSIIAPDQSRAVDPRGRHGFPVAAWGGGLKEPAVSVPIAVSRATPKMSPSGWFGLREPSRLSASASEPQANPRLLAVMSLHLSVLPAGLISAVTSSRLSACLLMSQRVAVREL</sequence>
<gene>
    <name evidence="2" type="ORF">AAFF_G00282590</name>
</gene>
<dbReference type="EMBL" id="JAINUG010000004">
    <property type="protein sequence ID" value="KAJ8417032.1"/>
    <property type="molecule type" value="Genomic_DNA"/>
</dbReference>
<accession>A0AAD7T9U8</accession>
<dbReference type="AlphaFoldDB" id="A0AAD7T9U8"/>
<dbReference type="Proteomes" id="UP001221898">
    <property type="component" value="Unassembled WGS sequence"/>
</dbReference>
<feature type="region of interest" description="Disordered" evidence="1">
    <location>
        <begin position="1"/>
        <end position="26"/>
    </location>
</feature>
<evidence type="ECO:0000313" key="3">
    <source>
        <dbReference type="Proteomes" id="UP001221898"/>
    </source>
</evidence>
<reference evidence="2" key="1">
    <citation type="journal article" date="2023" name="Science">
        <title>Genome structures resolve the early diversification of teleost fishes.</title>
        <authorList>
            <person name="Parey E."/>
            <person name="Louis A."/>
            <person name="Montfort J."/>
            <person name="Bouchez O."/>
            <person name="Roques C."/>
            <person name="Iampietro C."/>
            <person name="Lluch J."/>
            <person name="Castinel A."/>
            <person name="Donnadieu C."/>
            <person name="Desvignes T."/>
            <person name="Floi Bucao C."/>
            <person name="Jouanno E."/>
            <person name="Wen M."/>
            <person name="Mejri S."/>
            <person name="Dirks R."/>
            <person name="Jansen H."/>
            <person name="Henkel C."/>
            <person name="Chen W.J."/>
            <person name="Zahm M."/>
            <person name="Cabau C."/>
            <person name="Klopp C."/>
            <person name="Thompson A.W."/>
            <person name="Robinson-Rechavi M."/>
            <person name="Braasch I."/>
            <person name="Lecointre G."/>
            <person name="Bobe J."/>
            <person name="Postlethwait J.H."/>
            <person name="Berthelot C."/>
            <person name="Roest Crollius H."/>
            <person name="Guiguen Y."/>
        </authorList>
    </citation>
    <scope>NUCLEOTIDE SEQUENCE</scope>
    <source>
        <strain evidence="2">NC1722</strain>
    </source>
</reference>
<comment type="caution">
    <text evidence="2">The sequence shown here is derived from an EMBL/GenBank/DDBJ whole genome shotgun (WGS) entry which is preliminary data.</text>
</comment>
<organism evidence="2 3">
    <name type="scientific">Aldrovandia affinis</name>
    <dbReference type="NCBI Taxonomy" id="143900"/>
    <lineage>
        <taxon>Eukaryota</taxon>
        <taxon>Metazoa</taxon>
        <taxon>Chordata</taxon>
        <taxon>Craniata</taxon>
        <taxon>Vertebrata</taxon>
        <taxon>Euteleostomi</taxon>
        <taxon>Actinopterygii</taxon>
        <taxon>Neopterygii</taxon>
        <taxon>Teleostei</taxon>
        <taxon>Notacanthiformes</taxon>
        <taxon>Halosauridae</taxon>
        <taxon>Aldrovandia</taxon>
    </lineage>
</organism>
<protein>
    <submittedName>
        <fullName evidence="2">Uncharacterized protein</fullName>
    </submittedName>
</protein>
<evidence type="ECO:0000256" key="1">
    <source>
        <dbReference type="SAM" id="MobiDB-lite"/>
    </source>
</evidence>
<name>A0AAD7T9U8_9TELE</name>